<dbReference type="Proteomes" id="UP000039865">
    <property type="component" value="Unassembled WGS sequence"/>
</dbReference>
<evidence type="ECO:0000256" key="1">
    <source>
        <dbReference type="SAM" id="MobiDB-lite"/>
    </source>
</evidence>
<proteinExistence type="predicted"/>
<evidence type="ECO:0000313" key="2">
    <source>
        <dbReference type="EMBL" id="CDW73855.1"/>
    </source>
</evidence>
<evidence type="ECO:0000313" key="3">
    <source>
        <dbReference type="Proteomes" id="UP000039865"/>
    </source>
</evidence>
<feature type="region of interest" description="Disordered" evidence="1">
    <location>
        <begin position="163"/>
        <end position="189"/>
    </location>
</feature>
<dbReference type="InParanoid" id="A0A077ZVC8"/>
<reference evidence="2 3" key="1">
    <citation type="submission" date="2014-06" db="EMBL/GenBank/DDBJ databases">
        <authorList>
            <person name="Swart Estienne"/>
        </authorList>
    </citation>
    <scope>NUCLEOTIDE SEQUENCE [LARGE SCALE GENOMIC DNA]</scope>
    <source>
        <strain evidence="2 3">130c</strain>
    </source>
</reference>
<keyword evidence="3" id="KW-1185">Reference proteome</keyword>
<organism evidence="2 3">
    <name type="scientific">Stylonychia lemnae</name>
    <name type="common">Ciliate</name>
    <dbReference type="NCBI Taxonomy" id="5949"/>
    <lineage>
        <taxon>Eukaryota</taxon>
        <taxon>Sar</taxon>
        <taxon>Alveolata</taxon>
        <taxon>Ciliophora</taxon>
        <taxon>Intramacronucleata</taxon>
        <taxon>Spirotrichea</taxon>
        <taxon>Stichotrichia</taxon>
        <taxon>Sporadotrichida</taxon>
        <taxon>Oxytrichidae</taxon>
        <taxon>Stylonychinae</taxon>
        <taxon>Stylonychia</taxon>
    </lineage>
</organism>
<sequence>MKDLMKKTSVGPSIRQTVRSENFNTLSPLNQIDKSQRNHLKFVVNSTKILSKTEKNRKFRSGHQDYDDEGIERVNFPDITSSPSYINTYLADARNKLTIPNFMNQKRQLINHSQAADQDHYNRRSKYDRAKFFNKAALSKTQMQNSKSPSISRIQRSLDSDQSLTSLDNNFGHQKKQSKMNRDSNFSPNLNITIPKISTNSHNVTFSDVLMKSKTTLKDYQNINQRHFPMIKPSLRVSIDDQEKIIFGETQYHNPFMGSNVRSSLRLQHKESIDEPEYYVIKEAEVISNEELALQTIRSPKQKELTVGRFKVDIALSQDRDRLEKEWMKKANPRVYKLLQDREDFETKMIIKKKKRIEVMNLSNHQ</sequence>
<dbReference type="EMBL" id="CCKQ01002755">
    <property type="protein sequence ID" value="CDW73855.1"/>
    <property type="molecule type" value="Genomic_DNA"/>
</dbReference>
<dbReference type="AlphaFoldDB" id="A0A077ZVC8"/>
<gene>
    <name evidence="2" type="primary">Contig15783.g16827</name>
    <name evidence="2" type="ORF">STYLEM_2843</name>
</gene>
<accession>A0A077ZVC8</accession>
<protein>
    <submittedName>
        <fullName evidence="2">Uncharacterized protein</fullName>
    </submittedName>
</protein>
<name>A0A077ZVC8_STYLE</name>